<dbReference type="Gene3D" id="2.40.10.10">
    <property type="entry name" value="Trypsin-like serine proteases"/>
    <property type="match status" value="1"/>
</dbReference>
<protein>
    <submittedName>
        <fullName evidence="1">Serine protease</fullName>
    </submittedName>
</protein>
<feature type="non-terminal residue" evidence="1">
    <location>
        <position position="1"/>
    </location>
</feature>
<dbReference type="EMBL" id="DROM01000312">
    <property type="protein sequence ID" value="HHH13603.1"/>
    <property type="molecule type" value="Genomic_DNA"/>
</dbReference>
<dbReference type="GO" id="GO:0008233">
    <property type="term" value="F:peptidase activity"/>
    <property type="evidence" value="ECO:0007669"/>
    <property type="project" value="UniProtKB-KW"/>
</dbReference>
<comment type="caution">
    <text evidence="1">The sequence shown here is derived from an EMBL/GenBank/DDBJ whole genome shotgun (WGS) entry which is preliminary data.</text>
</comment>
<name>A0A7C5N3A2_9GAMM</name>
<dbReference type="InterPro" id="IPR043504">
    <property type="entry name" value="Peptidase_S1_PA_chymotrypsin"/>
</dbReference>
<dbReference type="Pfam" id="PF13365">
    <property type="entry name" value="Trypsin_2"/>
    <property type="match status" value="1"/>
</dbReference>
<dbReference type="InterPro" id="IPR009003">
    <property type="entry name" value="Peptidase_S1_PA"/>
</dbReference>
<dbReference type="Proteomes" id="UP000886100">
    <property type="component" value="Unassembled WGS sequence"/>
</dbReference>
<accession>A0A7C5N3A2</accession>
<reference evidence="1" key="1">
    <citation type="journal article" date="2020" name="mSystems">
        <title>Genome- and Community-Level Interaction Insights into Carbon Utilization and Element Cycling Functions of Hydrothermarchaeota in Hydrothermal Sediment.</title>
        <authorList>
            <person name="Zhou Z."/>
            <person name="Liu Y."/>
            <person name="Xu W."/>
            <person name="Pan J."/>
            <person name="Luo Z.H."/>
            <person name="Li M."/>
        </authorList>
    </citation>
    <scope>NUCLEOTIDE SEQUENCE [LARGE SCALE GENOMIC DNA]</scope>
    <source>
        <strain evidence="1">HyVt-535</strain>
    </source>
</reference>
<dbReference type="GO" id="GO:0006508">
    <property type="term" value="P:proteolysis"/>
    <property type="evidence" value="ECO:0007669"/>
    <property type="project" value="UniProtKB-KW"/>
</dbReference>
<organism evidence="1">
    <name type="scientific">Thiolapillus brandeum</name>
    <dbReference type="NCBI Taxonomy" id="1076588"/>
    <lineage>
        <taxon>Bacteria</taxon>
        <taxon>Pseudomonadati</taxon>
        <taxon>Pseudomonadota</taxon>
        <taxon>Gammaproteobacteria</taxon>
        <taxon>Chromatiales</taxon>
        <taxon>Sedimenticolaceae</taxon>
        <taxon>Thiolapillus</taxon>
    </lineage>
</organism>
<proteinExistence type="predicted"/>
<keyword evidence="1" id="KW-0378">Hydrolase</keyword>
<sequence>TGFPLGMVLGLYPVTHRGIISAITPAAIPAGSSRRLNAARIKRLRNPFMVYQLDAIAYPGNSGSPLYLPATGEVIGVVNSVFIKDSKESVLSSPSGISYAIPVKYVHRLLQ</sequence>
<dbReference type="AlphaFoldDB" id="A0A7C5N3A2"/>
<gene>
    <name evidence="1" type="ORF">ENJ98_05150</name>
</gene>
<dbReference type="SUPFAM" id="SSF50494">
    <property type="entry name" value="Trypsin-like serine proteases"/>
    <property type="match status" value="1"/>
</dbReference>
<evidence type="ECO:0000313" key="1">
    <source>
        <dbReference type="EMBL" id="HHH13603.1"/>
    </source>
</evidence>
<keyword evidence="1" id="KW-0645">Protease</keyword>